<evidence type="ECO:0000256" key="1">
    <source>
        <dbReference type="SAM" id="MobiDB-lite"/>
    </source>
</evidence>
<sequence>MATPATPWPGSGRVGHPWPGSGWRRHPSPPHGWSARTSEQQWRNDFFLLLLFFSQSSKGELGGGWAGPGDQIWAVGVTCAWRSQVAAWACRTRLGWWHHCLRGRNFLHVQQRKENGEKSKEEMRR</sequence>
<evidence type="ECO:0000313" key="3">
    <source>
        <dbReference type="Proteomes" id="UP000327013"/>
    </source>
</evidence>
<dbReference type="EMBL" id="VIBQ01000011">
    <property type="protein sequence ID" value="KAB8340721.1"/>
    <property type="molecule type" value="Genomic_DNA"/>
</dbReference>
<keyword evidence="3" id="KW-1185">Reference proteome</keyword>
<dbReference type="AlphaFoldDB" id="A0A5N6KU10"/>
<organism evidence="2 3">
    <name type="scientific">Carpinus fangiana</name>
    <dbReference type="NCBI Taxonomy" id="176857"/>
    <lineage>
        <taxon>Eukaryota</taxon>
        <taxon>Viridiplantae</taxon>
        <taxon>Streptophyta</taxon>
        <taxon>Embryophyta</taxon>
        <taxon>Tracheophyta</taxon>
        <taxon>Spermatophyta</taxon>
        <taxon>Magnoliopsida</taxon>
        <taxon>eudicotyledons</taxon>
        <taxon>Gunneridae</taxon>
        <taxon>Pentapetalae</taxon>
        <taxon>rosids</taxon>
        <taxon>fabids</taxon>
        <taxon>Fagales</taxon>
        <taxon>Betulaceae</taxon>
        <taxon>Carpinus</taxon>
    </lineage>
</organism>
<accession>A0A5N6KU10</accession>
<evidence type="ECO:0000313" key="2">
    <source>
        <dbReference type="EMBL" id="KAB8340721.1"/>
    </source>
</evidence>
<protein>
    <submittedName>
        <fullName evidence="2">Uncharacterized protein</fullName>
    </submittedName>
</protein>
<proteinExistence type="predicted"/>
<feature type="region of interest" description="Disordered" evidence="1">
    <location>
        <begin position="1"/>
        <end position="37"/>
    </location>
</feature>
<reference evidence="2 3" key="1">
    <citation type="submission" date="2019-06" db="EMBL/GenBank/DDBJ databases">
        <title>A chromosomal-level reference genome of Carpinus fangiana (Coryloideae, Betulaceae).</title>
        <authorList>
            <person name="Yang X."/>
            <person name="Wang Z."/>
            <person name="Zhang L."/>
            <person name="Hao G."/>
            <person name="Liu J."/>
            <person name="Yang Y."/>
        </authorList>
    </citation>
    <scope>NUCLEOTIDE SEQUENCE [LARGE SCALE GENOMIC DNA]</scope>
    <source>
        <strain evidence="2">Cfa_2016G</strain>
        <tissue evidence="2">Leaf</tissue>
    </source>
</reference>
<comment type="caution">
    <text evidence="2">The sequence shown here is derived from an EMBL/GenBank/DDBJ whole genome shotgun (WGS) entry which is preliminary data.</text>
</comment>
<gene>
    <name evidence="2" type="ORF">FH972_022284</name>
</gene>
<name>A0A5N6KU10_9ROSI</name>
<dbReference type="Proteomes" id="UP000327013">
    <property type="component" value="Unassembled WGS sequence"/>
</dbReference>